<organism evidence="1 2">
    <name type="scientific">Parvularcula maris</name>
    <dbReference type="NCBI Taxonomy" id="2965077"/>
    <lineage>
        <taxon>Bacteria</taxon>
        <taxon>Pseudomonadati</taxon>
        <taxon>Pseudomonadota</taxon>
        <taxon>Alphaproteobacteria</taxon>
        <taxon>Parvularculales</taxon>
        <taxon>Parvularculaceae</taxon>
        <taxon>Parvularcula</taxon>
    </lineage>
</organism>
<protein>
    <submittedName>
        <fullName evidence="1">Uncharacterized protein</fullName>
    </submittedName>
</protein>
<evidence type="ECO:0000313" key="2">
    <source>
        <dbReference type="Proteomes" id="UP001142610"/>
    </source>
</evidence>
<gene>
    <name evidence="1" type="ORF">NOG11_11455</name>
</gene>
<comment type="caution">
    <text evidence="1">The sequence shown here is derived from an EMBL/GenBank/DDBJ whole genome shotgun (WGS) entry which is preliminary data.</text>
</comment>
<dbReference type="Proteomes" id="UP001142610">
    <property type="component" value="Unassembled WGS sequence"/>
</dbReference>
<evidence type="ECO:0000313" key="1">
    <source>
        <dbReference type="EMBL" id="MCQ8186006.1"/>
    </source>
</evidence>
<dbReference type="AlphaFoldDB" id="A0A9X2LAA2"/>
<keyword evidence="2" id="KW-1185">Reference proteome</keyword>
<dbReference type="PROSITE" id="PS51257">
    <property type="entry name" value="PROKAR_LIPOPROTEIN"/>
    <property type="match status" value="1"/>
</dbReference>
<proteinExistence type="predicted"/>
<accession>A0A9X2LAA2</accession>
<dbReference type="EMBL" id="JANIBC010000010">
    <property type="protein sequence ID" value="MCQ8186006.1"/>
    <property type="molecule type" value="Genomic_DNA"/>
</dbReference>
<name>A0A9X2LAA2_9PROT</name>
<reference evidence="1" key="1">
    <citation type="submission" date="2022-07" db="EMBL/GenBank/DDBJ databases">
        <title>Parvularcula maris sp. nov., an algicidal bacterium isolated from seawater.</title>
        <authorList>
            <person name="Li F."/>
        </authorList>
    </citation>
    <scope>NUCLEOTIDE SEQUENCE</scope>
    <source>
        <strain evidence="1">BGMRC 0090</strain>
    </source>
</reference>
<sequence>MMLLRSSGLALAAALLLTGCDEPAEAPAPEEPAAEVAETQAAEPMAFTYADPERGGAILTTEDEYTSRVQPREAGIRAKNAAATSFQDYAVRYKADVQDFTEEERAALGAVIEKHLPLLDLLMPLLPDELVMVKTGSVVEGGLPHTRANAIIFAGGAIPEGENLEALFLHELHHVLSRANQDLHDDYFALIGFEPCTLEEPEDLKAARLTNPDAPSYRHVMPVELAGADAVTPYLYATSDYSGQGGLGDYFGLGLLPVTLQDGVCTPVAEAPEGLLPPGEVPDFLERLGGNTGYIIHPEETLADNFVYWAMEREGLPTPELPEEVGTFWTEAAARAQN</sequence>